<dbReference type="PANTHER" id="PTHR46082:SF6">
    <property type="entry name" value="AAA+ ATPASE DOMAIN-CONTAINING PROTEIN-RELATED"/>
    <property type="match status" value="1"/>
</dbReference>
<dbReference type="GO" id="GO:0009116">
    <property type="term" value="P:nucleoside metabolic process"/>
    <property type="evidence" value="ECO:0007669"/>
    <property type="project" value="InterPro"/>
</dbReference>
<dbReference type="SUPFAM" id="SSF53167">
    <property type="entry name" value="Purine and uridine phosphorylases"/>
    <property type="match status" value="1"/>
</dbReference>
<dbReference type="Proteomes" id="UP000007802">
    <property type="component" value="Unassembled WGS sequence"/>
</dbReference>
<accession>A0A0J9EMF2</accession>
<organism evidence="1">
    <name type="scientific">Ajellomyces dermatitidis (strain ATCC 18188 / CBS 674.68)</name>
    <name type="common">Blastomyces dermatitidis</name>
    <dbReference type="NCBI Taxonomy" id="653446"/>
    <lineage>
        <taxon>Eukaryota</taxon>
        <taxon>Fungi</taxon>
        <taxon>Dikarya</taxon>
        <taxon>Ascomycota</taxon>
        <taxon>Pezizomycotina</taxon>
        <taxon>Eurotiomycetes</taxon>
        <taxon>Eurotiomycetidae</taxon>
        <taxon>Onygenales</taxon>
        <taxon>Ajellomycetaceae</taxon>
        <taxon>Blastomyces</taxon>
    </lineage>
</organism>
<name>A0A0J9EMF2_AJEDA</name>
<dbReference type="InterPro" id="IPR053137">
    <property type="entry name" value="NLR-like"/>
</dbReference>
<dbReference type="AlphaFoldDB" id="A0A0J9EMF2"/>
<dbReference type="Gene3D" id="3.40.50.1580">
    <property type="entry name" value="Nucleoside phosphorylase domain"/>
    <property type="match status" value="1"/>
</dbReference>
<dbReference type="PANTHER" id="PTHR46082">
    <property type="entry name" value="ATP/GTP-BINDING PROTEIN-RELATED"/>
    <property type="match status" value="1"/>
</dbReference>
<reference evidence="1" key="1">
    <citation type="submission" date="2010-03" db="EMBL/GenBank/DDBJ databases">
        <title>Annotation of Blastomyces dermatitidis strain ATCC 18188.</title>
        <authorList>
            <consortium name="The Broad Institute Genome Sequencing Platform"/>
            <consortium name="Broad Institute Genome Sequencing Center for Infectious Disease."/>
            <person name="Cuomo C."/>
            <person name="Klein B."/>
            <person name="Sullivan T."/>
            <person name="Heitman J."/>
            <person name="Young S."/>
            <person name="Zeng Q."/>
            <person name="Gargeya S."/>
            <person name="Alvarado L."/>
            <person name="Berlin A.M."/>
            <person name="Chapman S.B."/>
            <person name="Chen Z."/>
            <person name="Freedman E."/>
            <person name="Gellesch M."/>
            <person name="Goldberg J."/>
            <person name="Griggs A."/>
            <person name="Gujja S."/>
            <person name="Heilman E."/>
            <person name="Heiman D."/>
            <person name="Howarth C."/>
            <person name="Mehta T."/>
            <person name="Neiman D."/>
            <person name="Pearson M."/>
            <person name="Roberts A."/>
            <person name="Saif S."/>
            <person name="Shea T."/>
            <person name="Shenoy N."/>
            <person name="Sisk P."/>
            <person name="Stolte C."/>
            <person name="Sykes S."/>
            <person name="White J."/>
            <person name="Yandava C."/>
            <person name="Haas B."/>
            <person name="Nusbaum C."/>
            <person name="Birren B."/>
        </authorList>
    </citation>
    <scope>NUCLEOTIDE SEQUENCE</scope>
    <source>
        <strain evidence="1">ATCC 18188</strain>
    </source>
</reference>
<sequence length="265" mass="29905">MTFFLNPLITTSITVRMIRLAAVAFMAAHQMISVKMHWRKTAVVLVAIKSEIGVAETVLKQSKHQCNAGKMASTYTVMKSGERRDKIISEEGVIGFDMEGAGGVWDNVPCIMIKGVCDYADSHKNKTWRAYAAASGASAAKTFFEYWKPMPTEGRELYWMAPFERNPGFVGHQHEINKMENYISRYGPRKIAICELRKTQFALELTYRMRDEDSRCSIFWILCTSLESVEQAYMTIAEALGTRDVESAEAKKQVNKNLSQTNAGK</sequence>
<evidence type="ECO:0000313" key="1">
    <source>
        <dbReference type="EMBL" id="KMW66415.1"/>
    </source>
</evidence>
<dbReference type="InterPro" id="IPR035994">
    <property type="entry name" value="Nucleoside_phosphorylase_sf"/>
</dbReference>
<proteinExistence type="predicted"/>
<dbReference type="EMBL" id="GG749407">
    <property type="protein sequence ID" value="KMW66415.1"/>
    <property type="molecule type" value="Genomic_DNA"/>
</dbReference>
<gene>
    <name evidence="1" type="ORF">BDDG_11538</name>
</gene>
<protein>
    <submittedName>
        <fullName evidence="1">Uncharacterized protein</fullName>
    </submittedName>
</protein>
<dbReference type="GO" id="GO:0003824">
    <property type="term" value="F:catalytic activity"/>
    <property type="evidence" value="ECO:0007669"/>
    <property type="project" value="InterPro"/>
</dbReference>
<dbReference type="OrthoDB" id="1658288at2759"/>